<dbReference type="EMBL" id="JAGFBS010000010">
    <property type="protein sequence ID" value="KAG6377254.1"/>
    <property type="molecule type" value="Genomic_DNA"/>
</dbReference>
<sequence length="338" mass="36684">MGQVCYESPCPEESPDFGPGDILSGLFAIKLTSADKCVGAAYQHLCNWRHGVGSAGLALCTSFFMSSSKEQITEEVAEFLKDNSYLYEDLASHESQKAFHGNFIINLLATTYLSNVKGHVHVEELDTHALAFCGIKGILGLCCAAIKCGLQLVNTVGLEGLVKGKPTPHPPASFNKQAGKVTTGENSFSDQHWGDATQGITHAAERRSDAQLHDILSKVQQVARELAQAGDEQMDNDCFEDEYACICTSPCRFAEYTNMDYSGQFSLVQPLPLQCCRSCFHVAVRVFRPVTSLPHTLYCFNPRTNINTTPDGPSTLSSSCYVLSIKVVFVACSGCPIG</sequence>
<evidence type="ECO:0000313" key="3">
    <source>
        <dbReference type="Proteomes" id="UP000683000"/>
    </source>
</evidence>
<name>A0A8I2YQM8_9AGAM</name>
<evidence type="ECO:0000256" key="1">
    <source>
        <dbReference type="SAM" id="MobiDB-lite"/>
    </source>
</evidence>
<evidence type="ECO:0000313" key="2">
    <source>
        <dbReference type="EMBL" id="KAG6377254.1"/>
    </source>
</evidence>
<gene>
    <name evidence="2" type="ORF">JVT61DRAFT_1315</name>
</gene>
<dbReference type="AlphaFoldDB" id="A0A8I2YQM8"/>
<dbReference type="OrthoDB" id="2685044at2759"/>
<dbReference type="Proteomes" id="UP000683000">
    <property type="component" value="Unassembled WGS sequence"/>
</dbReference>
<feature type="region of interest" description="Disordered" evidence="1">
    <location>
        <begin position="167"/>
        <end position="189"/>
    </location>
</feature>
<proteinExistence type="predicted"/>
<accession>A0A8I2YQM8</accession>
<organism evidence="2 3">
    <name type="scientific">Boletus reticuloceps</name>
    <dbReference type="NCBI Taxonomy" id="495285"/>
    <lineage>
        <taxon>Eukaryota</taxon>
        <taxon>Fungi</taxon>
        <taxon>Dikarya</taxon>
        <taxon>Basidiomycota</taxon>
        <taxon>Agaricomycotina</taxon>
        <taxon>Agaricomycetes</taxon>
        <taxon>Agaricomycetidae</taxon>
        <taxon>Boletales</taxon>
        <taxon>Boletineae</taxon>
        <taxon>Boletaceae</taxon>
        <taxon>Boletoideae</taxon>
        <taxon>Boletus</taxon>
    </lineage>
</organism>
<protein>
    <submittedName>
        <fullName evidence="2">Uncharacterized protein</fullName>
    </submittedName>
</protein>
<reference evidence="2" key="1">
    <citation type="submission" date="2021-03" db="EMBL/GenBank/DDBJ databases">
        <title>Evolutionary innovations through gain and loss of genes in the ectomycorrhizal Boletales.</title>
        <authorList>
            <person name="Wu G."/>
            <person name="Miyauchi S."/>
            <person name="Morin E."/>
            <person name="Yang Z.-L."/>
            <person name="Xu J."/>
            <person name="Martin F.M."/>
        </authorList>
    </citation>
    <scope>NUCLEOTIDE SEQUENCE</scope>
    <source>
        <strain evidence="2">BR01</strain>
    </source>
</reference>
<keyword evidence="3" id="KW-1185">Reference proteome</keyword>
<comment type="caution">
    <text evidence="2">The sequence shown here is derived from an EMBL/GenBank/DDBJ whole genome shotgun (WGS) entry which is preliminary data.</text>
</comment>